<dbReference type="Gene3D" id="3.30.1120.70">
    <property type="match status" value="1"/>
</dbReference>
<dbReference type="Pfam" id="PF04860">
    <property type="entry name" value="Phage_portal"/>
    <property type="match status" value="1"/>
</dbReference>
<dbReference type="EMBL" id="CP023345">
    <property type="protein sequence ID" value="ATW57567.1"/>
    <property type="molecule type" value="Genomic_DNA"/>
</dbReference>
<evidence type="ECO:0000313" key="2">
    <source>
        <dbReference type="Proteomes" id="UP000230639"/>
    </source>
</evidence>
<dbReference type="NCBIfam" id="TIGR01537">
    <property type="entry name" value="portal_HK97"/>
    <property type="match status" value="1"/>
</dbReference>
<evidence type="ECO:0000313" key="1">
    <source>
        <dbReference type="EMBL" id="ATW57567.1"/>
    </source>
</evidence>
<organism evidence="1 2">
    <name type="scientific">Salmonella diarizonae</name>
    <dbReference type="NCBI Taxonomy" id="59204"/>
    <lineage>
        <taxon>Bacteria</taxon>
        <taxon>Pseudomonadati</taxon>
        <taxon>Pseudomonadota</taxon>
        <taxon>Gammaproteobacteria</taxon>
        <taxon>Enterobacterales</taxon>
        <taxon>Enterobacteriaceae</taxon>
        <taxon>Salmonella</taxon>
    </lineage>
</organism>
<dbReference type="Gene3D" id="1.20.1270.210">
    <property type="match status" value="1"/>
</dbReference>
<protein>
    <submittedName>
        <fullName evidence="1">Phage portal protein</fullName>
    </submittedName>
</protein>
<dbReference type="RefSeq" id="WP_100212524.1">
    <property type="nucleotide sequence ID" value="NZ_CP023345.1"/>
</dbReference>
<dbReference type="AlphaFoldDB" id="A0A2I5HPR9"/>
<reference evidence="1 2" key="1">
    <citation type="submission" date="2017-09" db="EMBL/GenBank/DDBJ databases">
        <title>Complete genome of Salmonella enterica subsp. diarizonae isolated from stool of a patient with bacterial enteropathy.</title>
        <authorList>
            <person name="Zhou J."/>
            <person name="Chen Q."/>
            <person name="Guo L."/>
            <person name="Fan J."/>
        </authorList>
    </citation>
    <scope>NUCLEOTIDE SEQUENCE [LARGE SCALE GENOMIC DNA]</scope>
    <source>
        <strain evidence="1 2">HZS154</strain>
    </source>
</reference>
<name>A0A2I5HPR9_SALDZ</name>
<dbReference type="Proteomes" id="UP000230639">
    <property type="component" value="Chromosome"/>
</dbReference>
<gene>
    <name evidence="1" type="ORF">CNQ75_07825</name>
</gene>
<proteinExistence type="predicted"/>
<dbReference type="InterPro" id="IPR006944">
    <property type="entry name" value="Phage/GTA_portal"/>
</dbReference>
<accession>A0A2I5HPR9</accession>
<dbReference type="InterPro" id="IPR006427">
    <property type="entry name" value="Portal_HK97"/>
</dbReference>
<dbReference type="Gene3D" id="3.40.140.120">
    <property type="match status" value="1"/>
</dbReference>
<sequence length="441" mass="48621">MNKSRKPGRMKSALLRWLGVPVSLTNGEFMQALIGAETASGVTVNEAKASQLSAVWACVNLLSQTVATLPLGFFERTADGRKTARDHPLYELLHNQPNADMTAVEFWEAMMAGLLLRGNAFAEIDRTGKRITALIPLIPERVKILRDNAGGYVYAYSDPCPGGATRTIREQDMLHIRSRIANGMTGVSPLVMGRETFGLAIAANNASAAVFKHGMRPSGVLKTDKILTPEQRKNFQENYVKEFSGAMNAGRVPLLEAGLDFNKTSMSLEDAQMLDTRRFSVEEICRWFGVYPVMIGHAAQGQTMWGSGVEQLMIMFLTLSLRPWLTRIEQAIRRSLLAPGERNRYFAEFSVEGLLRADSAARAAFYSTMTQNGVMTRNEARHKENLPPQPGGDQLTVQSNLLPLDQLGKNSDTESAKNALRDWLGIDKQKEGPACTGKTQP</sequence>